<dbReference type="Gene3D" id="1.25.40.80">
    <property type="match status" value="1"/>
</dbReference>
<evidence type="ECO:0000256" key="7">
    <source>
        <dbReference type="PIRSR" id="PIRSR602081-2"/>
    </source>
</evidence>
<dbReference type="GO" id="GO:0071949">
    <property type="term" value="F:FAD binding"/>
    <property type="evidence" value="ECO:0007669"/>
    <property type="project" value="TreeGrafter"/>
</dbReference>
<gene>
    <name evidence="10" type="ORF">K470DRAFT_255907</name>
</gene>
<dbReference type="GO" id="GO:0003677">
    <property type="term" value="F:DNA binding"/>
    <property type="evidence" value="ECO:0007669"/>
    <property type="project" value="TreeGrafter"/>
</dbReference>
<feature type="region of interest" description="Disordered" evidence="8">
    <location>
        <begin position="1"/>
        <end position="32"/>
    </location>
</feature>
<comment type="cofactor">
    <cofactor evidence="6">
        <name>FAD</name>
        <dbReference type="ChEBI" id="CHEBI:57692"/>
    </cofactor>
    <text evidence="6">Binds 1 FAD per subunit.</text>
</comment>
<dbReference type="GO" id="GO:0032922">
    <property type="term" value="P:circadian regulation of gene expression"/>
    <property type="evidence" value="ECO:0007669"/>
    <property type="project" value="TreeGrafter"/>
</dbReference>
<dbReference type="InterPro" id="IPR006050">
    <property type="entry name" value="DNA_photolyase_N"/>
</dbReference>
<dbReference type="SUPFAM" id="SSF48173">
    <property type="entry name" value="Cryptochrome/photolyase FAD-binding domain"/>
    <property type="match status" value="1"/>
</dbReference>
<dbReference type="GO" id="GO:0043153">
    <property type="term" value="P:entrainment of circadian clock by photoperiod"/>
    <property type="evidence" value="ECO:0007669"/>
    <property type="project" value="TreeGrafter"/>
</dbReference>
<evidence type="ECO:0000256" key="3">
    <source>
        <dbReference type="ARBA" id="ARBA00022630"/>
    </source>
</evidence>
<dbReference type="Pfam" id="PF00875">
    <property type="entry name" value="DNA_photolyase"/>
    <property type="match status" value="1"/>
</dbReference>
<evidence type="ECO:0000313" key="11">
    <source>
        <dbReference type="Proteomes" id="UP000799421"/>
    </source>
</evidence>
<feature type="binding site" evidence="6">
    <location>
        <begin position="330"/>
        <end position="334"/>
    </location>
    <ligand>
        <name>FAD</name>
        <dbReference type="ChEBI" id="CHEBI:57692"/>
    </ligand>
</feature>
<evidence type="ECO:0000256" key="1">
    <source>
        <dbReference type="ARBA" id="ARBA00001932"/>
    </source>
</evidence>
<evidence type="ECO:0000256" key="4">
    <source>
        <dbReference type="ARBA" id="ARBA00022827"/>
    </source>
</evidence>
<dbReference type="Pfam" id="PF03441">
    <property type="entry name" value="FAD_binding_7"/>
    <property type="match status" value="1"/>
</dbReference>
<accession>A0A6A7C6L2</accession>
<sequence length="581" mass="66067">MTKRSASASPSPPSKKAAKRDDNGTEDQNPIQTKYYNRAISIQRCQKYNENAIPRPIEVLNSTIKETREAREKIPPGKVVVHWFKRDLRTRDNRGLAAASAKARENGIPLVCIFVVSPEDYEAHFTSPPRVDFELRSLAVLKKDLAEKDIPLLVHTVEKRSNVPAYLLEKCEEWGAKHFYCNIEYEVDELRREEKLIRMLLEKDIDCTPLHDDVVVPPGALSSGAGKQYSVYSPWFRSWVKHIHDHPYLLKESDPPSANPQTARETFSDIFTAALPTAPASHSLTAEEKGRFANLWPAGEHEASSRLDRFLTEKCSSYSTSRNFPSINSTSKLSVHFSSGTLAARTAIRLALTTTGARTLDSGPAGPKSWMSEVAWRDFYKHVLAHWPYICMYTPFKSEYSNIKWEYNTAHFRAWCEGRTGVPIVDAAMRQLNYSGYMHNRCRMIVASFLAKDLLLDWRLGERYFMEHLIDGDFASNNGGWGFAASTGVDPQPYFRIFNPILQSERFDPKGEYIRKWVEELEGIEGKAVHDPWNRGMGERVGKKGYPRPIVDHKAARERALERFKKDLGRETANKGGGVHN</sequence>
<organism evidence="10 11">
    <name type="scientific">Piedraia hortae CBS 480.64</name>
    <dbReference type="NCBI Taxonomy" id="1314780"/>
    <lineage>
        <taxon>Eukaryota</taxon>
        <taxon>Fungi</taxon>
        <taxon>Dikarya</taxon>
        <taxon>Ascomycota</taxon>
        <taxon>Pezizomycotina</taxon>
        <taxon>Dothideomycetes</taxon>
        <taxon>Dothideomycetidae</taxon>
        <taxon>Capnodiales</taxon>
        <taxon>Piedraiaceae</taxon>
        <taxon>Piedraia</taxon>
    </lineage>
</organism>
<dbReference type="InterPro" id="IPR036155">
    <property type="entry name" value="Crypto/Photolyase_N_sf"/>
</dbReference>
<dbReference type="SUPFAM" id="SSF52425">
    <property type="entry name" value="Cryptochrome/photolyase, N-terminal domain"/>
    <property type="match status" value="1"/>
</dbReference>
<dbReference type="FunFam" id="1.10.579.10:FF:000003">
    <property type="entry name" value="Deoxyribodipyrimidine photo-lyase"/>
    <property type="match status" value="1"/>
</dbReference>
<dbReference type="PROSITE" id="PS00394">
    <property type="entry name" value="DNA_PHOTOLYASES_1_1"/>
    <property type="match status" value="1"/>
</dbReference>
<dbReference type="GO" id="GO:0006950">
    <property type="term" value="P:response to stress"/>
    <property type="evidence" value="ECO:0007669"/>
    <property type="project" value="UniProtKB-ARBA"/>
</dbReference>
<dbReference type="EMBL" id="MU005965">
    <property type="protein sequence ID" value="KAF2862625.1"/>
    <property type="molecule type" value="Genomic_DNA"/>
</dbReference>
<feature type="site" description="Electron transfer via tryptophanyl radical" evidence="7">
    <location>
        <position position="458"/>
    </location>
</feature>
<evidence type="ECO:0000256" key="6">
    <source>
        <dbReference type="PIRSR" id="PIRSR602081-1"/>
    </source>
</evidence>
<dbReference type="OrthoDB" id="435881at2759"/>
<feature type="site" description="Electron transfer via tryptophanyl radical" evidence="7">
    <location>
        <position position="405"/>
    </location>
</feature>
<feature type="binding site" evidence="6">
    <location>
        <position position="370"/>
    </location>
    <ligand>
        <name>FAD</name>
        <dbReference type="ChEBI" id="CHEBI:57692"/>
    </ligand>
</feature>
<dbReference type="InterPro" id="IPR005101">
    <property type="entry name" value="Cryptochr/Photolyase_FAD-bd"/>
</dbReference>
<keyword evidence="4 6" id="KW-0274">FAD</keyword>
<reference evidence="10" key="1">
    <citation type="journal article" date="2020" name="Stud. Mycol.">
        <title>101 Dothideomycetes genomes: a test case for predicting lifestyles and emergence of pathogens.</title>
        <authorList>
            <person name="Haridas S."/>
            <person name="Albert R."/>
            <person name="Binder M."/>
            <person name="Bloem J."/>
            <person name="Labutti K."/>
            <person name="Salamov A."/>
            <person name="Andreopoulos B."/>
            <person name="Baker S."/>
            <person name="Barry K."/>
            <person name="Bills G."/>
            <person name="Bluhm B."/>
            <person name="Cannon C."/>
            <person name="Castanera R."/>
            <person name="Culley D."/>
            <person name="Daum C."/>
            <person name="Ezra D."/>
            <person name="Gonzalez J."/>
            <person name="Henrissat B."/>
            <person name="Kuo A."/>
            <person name="Liang C."/>
            <person name="Lipzen A."/>
            <person name="Lutzoni F."/>
            <person name="Magnuson J."/>
            <person name="Mondo S."/>
            <person name="Nolan M."/>
            <person name="Ohm R."/>
            <person name="Pangilinan J."/>
            <person name="Park H.-J."/>
            <person name="Ramirez L."/>
            <person name="Alfaro M."/>
            <person name="Sun H."/>
            <person name="Tritt A."/>
            <person name="Yoshinaga Y."/>
            <person name="Zwiers L.-H."/>
            <person name="Turgeon B."/>
            <person name="Goodwin S."/>
            <person name="Spatafora J."/>
            <person name="Crous P."/>
            <person name="Grigoriev I."/>
        </authorList>
    </citation>
    <scope>NUCLEOTIDE SEQUENCE</scope>
    <source>
        <strain evidence="10">CBS 480.64</strain>
    </source>
</reference>
<dbReference type="AlphaFoldDB" id="A0A6A7C6L2"/>
<keyword evidence="3 6" id="KW-0285">Flavoprotein</keyword>
<evidence type="ECO:0000256" key="5">
    <source>
        <dbReference type="ARBA" id="ARBA00022991"/>
    </source>
</evidence>
<keyword evidence="11" id="KW-1185">Reference proteome</keyword>
<dbReference type="InterPro" id="IPR002081">
    <property type="entry name" value="Cryptochrome/DNA_photolyase_1"/>
</dbReference>
<dbReference type="GO" id="GO:0005737">
    <property type="term" value="C:cytoplasm"/>
    <property type="evidence" value="ECO:0007669"/>
    <property type="project" value="TreeGrafter"/>
</dbReference>
<dbReference type="GO" id="GO:0003904">
    <property type="term" value="F:deoxyribodipyrimidine photo-lyase activity"/>
    <property type="evidence" value="ECO:0007669"/>
    <property type="project" value="TreeGrafter"/>
</dbReference>
<dbReference type="PANTHER" id="PTHR11455">
    <property type="entry name" value="CRYPTOCHROME"/>
    <property type="match status" value="1"/>
</dbReference>
<feature type="site" description="Electron transfer via tryptophanyl radical" evidence="7">
    <location>
        <position position="481"/>
    </location>
</feature>
<dbReference type="Gene3D" id="1.10.579.10">
    <property type="entry name" value="DNA Cyclobutane Dipyrimidine Photolyase, subunit A, domain 3"/>
    <property type="match status" value="1"/>
</dbReference>
<feature type="binding site" evidence="6">
    <location>
        <begin position="373"/>
        <end position="380"/>
    </location>
    <ligand>
        <name>FAD</name>
        <dbReference type="ChEBI" id="CHEBI:57692"/>
    </ligand>
</feature>
<evidence type="ECO:0000313" key="10">
    <source>
        <dbReference type="EMBL" id="KAF2862625.1"/>
    </source>
</evidence>
<evidence type="ECO:0000256" key="2">
    <source>
        <dbReference type="ARBA" id="ARBA00005862"/>
    </source>
</evidence>
<dbReference type="PROSITE" id="PS51645">
    <property type="entry name" value="PHR_CRY_ALPHA_BETA"/>
    <property type="match status" value="1"/>
</dbReference>
<dbReference type="Gene3D" id="3.40.50.620">
    <property type="entry name" value="HUPs"/>
    <property type="match status" value="1"/>
</dbReference>
<dbReference type="PROSITE" id="PS00691">
    <property type="entry name" value="DNA_PHOTOLYASES_1_2"/>
    <property type="match status" value="1"/>
</dbReference>
<feature type="binding site" evidence="6">
    <location>
        <begin position="471"/>
        <end position="473"/>
    </location>
    <ligand>
        <name>FAD</name>
        <dbReference type="ChEBI" id="CHEBI:57692"/>
    </ligand>
</feature>
<protein>
    <submittedName>
        <fullName evidence="10">Putative Deoxyribodipyrimidine photo-lyase</fullName>
    </submittedName>
</protein>
<feature type="domain" description="Photolyase/cryptochrome alpha/beta" evidence="9">
    <location>
        <begin position="78"/>
        <end position="215"/>
    </location>
</feature>
<dbReference type="GO" id="GO:0005634">
    <property type="term" value="C:nucleus"/>
    <property type="evidence" value="ECO:0007669"/>
    <property type="project" value="TreeGrafter"/>
</dbReference>
<comment type="cofactor">
    <cofactor evidence="1">
        <name>(6R)-5,10-methylene-5,6,7,8-tetrahydrofolate</name>
        <dbReference type="ChEBI" id="CHEBI:15636"/>
    </cofactor>
</comment>
<dbReference type="PANTHER" id="PTHR11455:SF18">
    <property type="entry name" value="SI:CH1073-390K14.1"/>
    <property type="match status" value="1"/>
</dbReference>
<evidence type="ECO:0000259" key="9">
    <source>
        <dbReference type="PROSITE" id="PS51645"/>
    </source>
</evidence>
<evidence type="ECO:0000256" key="8">
    <source>
        <dbReference type="SAM" id="MobiDB-lite"/>
    </source>
</evidence>
<feature type="binding site" evidence="6">
    <location>
        <position position="318"/>
    </location>
    <ligand>
        <name>FAD</name>
        <dbReference type="ChEBI" id="CHEBI:57692"/>
    </ligand>
</feature>
<comment type="similarity">
    <text evidence="2">Belongs to the DNA photolyase class-1 family.</text>
</comment>
<dbReference type="InterPro" id="IPR018394">
    <property type="entry name" value="DNA_photolyase_1_CS_C"/>
</dbReference>
<dbReference type="GO" id="GO:0006139">
    <property type="term" value="P:nucleobase-containing compound metabolic process"/>
    <property type="evidence" value="ECO:0007669"/>
    <property type="project" value="UniProtKB-ARBA"/>
</dbReference>
<proteinExistence type="inferred from homology"/>
<name>A0A6A7C6L2_9PEZI</name>
<keyword evidence="5" id="KW-0157">Chromophore</keyword>
<dbReference type="InterPro" id="IPR036134">
    <property type="entry name" value="Crypto/Photolyase_FAD-like_sf"/>
</dbReference>
<dbReference type="Proteomes" id="UP000799421">
    <property type="component" value="Unassembled WGS sequence"/>
</dbReference>
<dbReference type="InterPro" id="IPR014729">
    <property type="entry name" value="Rossmann-like_a/b/a_fold"/>
</dbReference>
<keyword evidence="10" id="KW-0456">Lyase</keyword>
<dbReference type="PRINTS" id="PR00147">
    <property type="entry name" value="DNAPHOTLYASE"/>
</dbReference>